<keyword evidence="5 6" id="KW-0449">Lipoprotein</keyword>
<dbReference type="NCBIfam" id="TIGR00363">
    <property type="entry name" value="MetQ/NlpA family lipoprotein"/>
    <property type="match status" value="1"/>
</dbReference>
<name>A0A0J5P5W1_9PAST</name>
<organism evidence="8 9">
    <name type="scientific">Muribacter muris</name>
    <dbReference type="NCBI Taxonomy" id="67855"/>
    <lineage>
        <taxon>Bacteria</taxon>
        <taxon>Pseudomonadati</taxon>
        <taxon>Pseudomonadota</taxon>
        <taxon>Gammaproteobacteria</taxon>
        <taxon>Pasteurellales</taxon>
        <taxon>Pasteurellaceae</taxon>
        <taxon>Muribacter</taxon>
    </lineage>
</organism>
<comment type="subcellular location">
    <subcellularLocation>
        <location evidence="1">Cell outer membrane</location>
        <topology evidence="1">Lipid-anchor</topology>
    </subcellularLocation>
</comment>
<evidence type="ECO:0000256" key="2">
    <source>
        <dbReference type="ARBA" id="ARBA00022729"/>
    </source>
</evidence>
<evidence type="ECO:0000313" key="9">
    <source>
        <dbReference type="Proteomes" id="UP000036270"/>
    </source>
</evidence>
<dbReference type="PANTHER" id="PTHR30429:SF1">
    <property type="entry name" value="D-METHIONINE-BINDING LIPOPROTEIN METQ-RELATED"/>
    <property type="match status" value="1"/>
</dbReference>
<comment type="similarity">
    <text evidence="6">Belongs to the nlpA lipoprotein family.</text>
</comment>
<dbReference type="SUPFAM" id="SSF53850">
    <property type="entry name" value="Periplasmic binding protein-like II"/>
    <property type="match status" value="1"/>
</dbReference>
<evidence type="ECO:0000256" key="7">
    <source>
        <dbReference type="PIRSR" id="PIRSR002854-1"/>
    </source>
</evidence>
<dbReference type="PANTHER" id="PTHR30429">
    <property type="entry name" value="D-METHIONINE-BINDING LIPOPROTEIN METQ"/>
    <property type="match status" value="1"/>
</dbReference>
<dbReference type="PIRSF" id="PIRSF002854">
    <property type="entry name" value="MetQ"/>
    <property type="match status" value="1"/>
</dbReference>
<gene>
    <name evidence="8" type="primary">metQ</name>
    <name evidence="8" type="ORF">RO21_04725</name>
</gene>
<feature type="lipid moiety-binding region" description="S-diacylglycerol cysteine" evidence="7">
    <location>
        <position position="20"/>
    </location>
</feature>
<evidence type="ECO:0000256" key="5">
    <source>
        <dbReference type="ARBA" id="ARBA00023288"/>
    </source>
</evidence>
<dbReference type="STRING" id="67855.RO21_04725"/>
<comment type="caution">
    <text evidence="8">The sequence shown here is derived from an EMBL/GenBank/DDBJ whole genome shotgun (WGS) entry which is preliminary data.</text>
</comment>
<accession>A0A0J5P5W1</accession>
<dbReference type="PROSITE" id="PS51257">
    <property type="entry name" value="PROKAR_LIPOPROTEIN"/>
    <property type="match status" value="1"/>
</dbReference>
<dbReference type="AlphaFoldDB" id="A0A0J5P5W1"/>
<proteinExistence type="inferred from homology"/>
<dbReference type="Pfam" id="PF03180">
    <property type="entry name" value="Lipoprotein_9"/>
    <property type="match status" value="1"/>
</dbReference>
<evidence type="ECO:0000256" key="4">
    <source>
        <dbReference type="ARBA" id="ARBA00023139"/>
    </source>
</evidence>
<keyword evidence="3" id="KW-0472">Membrane</keyword>
<protein>
    <recommendedName>
        <fullName evidence="6">Lipoprotein</fullName>
    </recommendedName>
</protein>
<dbReference type="CDD" id="cd13598">
    <property type="entry name" value="PBP2_lipoprotein_IlpA_like"/>
    <property type="match status" value="1"/>
</dbReference>
<dbReference type="PATRIC" id="fig|67855.3.peg.802"/>
<dbReference type="GO" id="GO:0009279">
    <property type="term" value="C:cell outer membrane"/>
    <property type="evidence" value="ECO:0007669"/>
    <property type="project" value="UniProtKB-SubCell"/>
</dbReference>
<sequence>MNIKKLFGLAVISALALTGCKEEQNTQAAKVESREIKIGVMQGPEAQVAEVAAKIAKEKYGLNVKLVEFSEYTQPNDALHRKDLDANAFQTKPYMDQESKDRGYTLAIIGNTFTFPMAAYSKKVKTLDELKDGAQIAIPNNPSNVGRALLLLQAKGLIKLQDPTNLFATEIDVIENPKNVTFKQVDSALLPRTLDDVDLAVINNTYAGQAGLTPEKDGVVVEDKESPYVNLIVSREDNKDDEALKTFVKAWQTEEVYQAALKLFEGGVVKGW</sequence>
<reference evidence="8 9" key="1">
    <citation type="submission" date="2014-12" db="EMBL/GenBank/DDBJ databases">
        <title>Reclassification of Actinobacillus muris as Muribacter muris.</title>
        <authorList>
            <person name="Christensen H."/>
            <person name="Nicklas W."/>
            <person name="Bisgaard M."/>
        </authorList>
    </citation>
    <scope>NUCLEOTIDE SEQUENCE [LARGE SCALE GENOMIC DNA]</scope>
    <source>
        <strain evidence="8 9">Ackerman80-443D</strain>
    </source>
</reference>
<dbReference type="InterPro" id="IPR004872">
    <property type="entry name" value="Lipoprotein_NlpA"/>
</dbReference>
<keyword evidence="2" id="KW-0732">Signal</keyword>
<dbReference type="NCBIfam" id="NF008285">
    <property type="entry name" value="PRK11063.1"/>
    <property type="match status" value="1"/>
</dbReference>
<evidence type="ECO:0000256" key="3">
    <source>
        <dbReference type="ARBA" id="ARBA00023136"/>
    </source>
</evidence>
<dbReference type="Proteomes" id="UP000036270">
    <property type="component" value="Unassembled WGS sequence"/>
</dbReference>
<dbReference type="Gene3D" id="3.40.190.10">
    <property type="entry name" value="Periplasmic binding protein-like II"/>
    <property type="match status" value="2"/>
</dbReference>
<evidence type="ECO:0000256" key="1">
    <source>
        <dbReference type="ARBA" id="ARBA00004459"/>
    </source>
</evidence>
<keyword evidence="9" id="KW-1185">Reference proteome</keyword>
<evidence type="ECO:0000256" key="6">
    <source>
        <dbReference type="PIRNR" id="PIRNR002854"/>
    </source>
</evidence>
<evidence type="ECO:0000313" key="8">
    <source>
        <dbReference type="EMBL" id="KMK51656.1"/>
    </source>
</evidence>
<keyword evidence="4" id="KW-0564">Palmitate</keyword>
<dbReference type="RefSeq" id="WP_047976648.1">
    <property type="nucleotide sequence ID" value="NZ_JWIZ01000024.1"/>
</dbReference>
<dbReference type="EMBL" id="JWIZ01000024">
    <property type="protein sequence ID" value="KMK51656.1"/>
    <property type="molecule type" value="Genomic_DNA"/>
</dbReference>